<evidence type="ECO:0000259" key="5">
    <source>
        <dbReference type="Pfam" id="PF04198"/>
    </source>
</evidence>
<keyword evidence="3" id="KW-0238">DNA-binding</keyword>
<dbReference type="STRING" id="1379.HMPREF3186_00284"/>
<gene>
    <name evidence="7" type="ORF">HMPREF3186_00284</name>
</gene>
<dbReference type="InterPro" id="IPR007324">
    <property type="entry name" value="Sugar-bd_dom_put"/>
</dbReference>
<dbReference type="GO" id="GO:0003677">
    <property type="term" value="F:DNA binding"/>
    <property type="evidence" value="ECO:0007669"/>
    <property type="project" value="UniProtKB-KW"/>
</dbReference>
<dbReference type="Proteomes" id="UP000070355">
    <property type="component" value="Unassembled WGS sequence"/>
</dbReference>
<proteinExistence type="inferred from homology"/>
<feature type="domain" description="CggR N-terminal DNA binding" evidence="6">
    <location>
        <begin position="22"/>
        <end position="88"/>
    </location>
</feature>
<keyword evidence="4" id="KW-0804">Transcription</keyword>
<dbReference type="SUPFAM" id="SSF100950">
    <property type="entry name" value="NagB/RpiA/CoA transferase-like"/>
    <property type="match status" value="1"/>
</dbReference>
<evidence type="ECO:0000256" key="3">
    <source>
        <dbReference type="ARBA" id="ARBA00023125"/>
    </source>
</evidence>
<organism evidence="7 8">
    <name type="scientific">Gemella haemolysans</name>
    <dbReference type="NCBI Taxonomy" id="1379"/>
    <lineage>
        <taxon>Bacteria</taxon>
        <taxon>Bacillati</taxon>
        <taxon>Bacillota</taxon>
        <taxon>Bacilli</taxon>
        <taxon>Bacillales</taxon>
        <taxon>Gemellaceae</taxon>
        <taxon>Gemella</taxon>
    </lineage>
</organism>
<evidence type="ECO:0000256" key="4">
    <source>
        <dbReference type="ARBA" id="ARBA00023163"/>
    </source>
</evidence>
<dbReference type="PANTHER" id="PTHR34294:SF5">
    <property type="entry name" value="CENTRAL GLYCOLYTIC GENES REGULATOR"/>
    <property type="match status" value="1"/>
</dbReference>
<dbReference type="SUPFAM" id="SSF46785">
    <property type="entry name" value="Winged helix' DNA-binding domain"/>
    <property type="match status" value="1"/>
</dbReference>
<comment type="caution">
    <text evidence="7">The sequence shown here is derived from an EMBL/GenBank/DDBJ whole genome shotgun (WGS) entry which is preliminary data.</text>
</comment>
<evidence type="ECO:0000256" key="2">
    <source>
        <dbReference type="ARBA" id="ARBA00023015"/>
    </source>
</evidence>
<dbReference type="Gene3D" id="1.10.10.10">
    <property type="entry name" value="Winged helix-like DNA-binding domain superfamily/Winged helix DNA-binding domain"/>
    <property type="match status" value="1"/>
</dbReference>
<evidence type="ECO:0000259" key="6">
    <source>
        <dbReference type="Pfam" id="PF21715"/>
    </source>
</evidence>
<feature type="domain" description="Sugar-binding" evidence="5">
    <location>
        <begin position="100"/>
        <end position="341"/>
    </location>
</feature>
<dbReference type="AlphaFoldDB" id="A0A134A5W3"/>
<keyword evidence="2" id="KW-0805">Transcription regulation</keyword>
<sequence length="348" mass="38636">MDILHLLHMQSRLVPEMFMKFNNRYELLVTIKVNQPVGRKTLLNFINMTERQLRTECEVLSKLGLITKNATGMSITEKGEILLLEIKEAVINDVFAKERSFIKNHFSIKQVHIVAGDFINNEATREEMTSLLLDKVNAKITKDCVIGVSGGSTMYYIAGKANATFGYGKNVTITPIRGGLSVVDTEYQANDIASKMAKNSGHAYQLLHAPDNIGQKALEELVKEPVVKNALDVIEKTSIIIHSIGNAFEMAERRKSSKEVLEVLNEKKAVSESFGSYFDENGSEIFKTSTIGMSFKDVNGIDNVFTIVGGEAKADAVYSYLNTNPANATLIIDEAICKKIIKKVNKNF</sequence>
<dbReference type="GO" id="GO:0030246">
    <property type="term" value="F:carbohydrate binding"/>
    <property type="evidence" value="ECO:0007669"/>
    <property type="project" value="InterPro"/>
</dbReference>
<dbReference type="OrthoDB" id="9793820at2"/>
<dbReference type="Gene3D" id="3.40.50.1360">
    <property type="match status" value="1"/>
</dbReference>
<dbReference type="InterPro" id="IPR048715">
    <property type="entry name" value="CggR_N"/>
</dbReference>
<accession>A0A134A5W3</accession>
<protein>
    <submittedName>
        <fullName evidence="7">Sugar-binding domain protein</fullName>
    </submittedName>
</protein>
<evidence type="ECO:0000256" key="1">
    <source>
        <dbReference type="ARBA" id="ARBA00010466"/>
    </source>
</evidence>
<dbReference type="EMBL" id="LSDC01000018">
    <property type="protein sequence ID" value="KXB63098.1"/>
    <property type="molecule type" value="Genomic_DNA"/>
</dbReference>
<dbReference type="InterPro" id="IPR051054">
    <property type="entry name" value="SorC_transcr_regulators"/>
</dbReference>
<comment type="similarity">
    <text evidence="1">Belongs to the SorC transcriptional regulatory family.</text>
</comment>
<evidence type="ECO:0000313" key="7">
    <source>
        <dbReference type="EMBL" id="KXB63098.1"/>
    </source>
</evidence>
<dbReference type="InterPro" id="IPR036388">
    <property type="entry name" value="WH-like_DNA-bd_sf"/>
</dbReference>
<dbReference type="Pfam" id="PF21715">
    <property type="entry name" value="CggR_N"/>
    <property type="match status" value="1"/>
</dbReference>
<dbReference type="InterPro" id="IPR037171">
    <property type="entry name" value="NagB/RpiA_transferase-like"/>
</dbReference>
<reference evidence="8" key="1">
    <citation type="submission" date="2016-01" db="EMBL/GenBank/DDBJ databases">
        <authorList>
            <person name="Mitreva M."/>
            <person name="Pepin K.H."/>
            <person name="Mihindukulasuriya K.A."/>
            <person name="Fulton R."/>
            <person name="Fronick C."/>
            <person name="O'Laughlin M."/>
            <person name="Miner T."/>
            <person name="Herter B."/>
            <person name="Rosa B.A."/>
            <person name="Cordes M."/>
            <person name="Tomlinson C."/>
            <person name="Wollam A."/>
            <person name="Palsikar V.B."/>
            <person name="Mardis E.R."/>
            <person name="Wilson R.K."/>
        </authorList>
    </citation>
    <scope>NUCLEOTIDE SEQUENCE [LARGE SCALE GENOMIC DNA]</scope>
    <source>
        <strain evidence="8">DNF01167</strain>
    </source>
</reference>
<dbReference type="PATRIC" id="fig|1379.3.peg.280"/>
<name>A0A134A5W3_9BACL</name>
<dbReference type="PANTHER" id="PTHR34294">
    <property type="entry name" value="TRANSCRIPTIONAL REGULATOR-RELATED"/>
    <property type="match status" value="1"/>
</dbReference>
<dbReference type="Pfam" id="PF04198">
    <property type="entry name" value="Sugar-bind"/>
    <property type="match status" value="1"/>
</dbReference>
<evidence type="ECO:0000313" key="8">
    <source>
        <dbReference type="Proteomes" id="UP000070355"/>
    </source>
</evidence>
<dbReference type="InterPro" id="IPR036390">
    <property type="entry name" value="WH_DNA-bd_sf"/>
</dbReference>